<keyword evidence="3" id="KW-0645">Protease</keyword>
<dbReference type="PANTHER" id="PTHR36435:SF1">
    <property type="entry name" value="CAAX AMINO TERMINAL PROTEASE FAMILY PROTEIN"/>
    <property type="match status" value="1"/>
</dbReference>
<keyword evidence="1" id="KW-0812">Transmembrane</keyword>
<dbReference type="RefSeq" id="WP_254159272.1">
    <property type="nucleotide sequence ID" value="NZ_CP100355.1"/>
</dbReference>
<reference evidence="3" key="1">
    <citation type="submission" date="2022-06" db="EMBL/GenBank/DDBJ databases">
        <title>Diverse halophilic archaea isolated from saline environments.</title>
        <authorList>
            <person name="Cui H.-L."/>
        </authorList>
    </citation>
    <scope>NUCLEOTIDE SEQUENCE</scope>
    <source>
        <strain evidence="3">WLHS1</strain>
    </source>
</reference>
<dbReference type="Pfam" id="PF02517">
    <property type="entry name" value="Rce1-like"/>
    <property type="match status" value="1"/>
</dbReference>
<keyword evidence="1" id="KW-1133">Transmembrane helix</keyword>
<organism evidence="3 4">
    <name type="scientific">Natronosalvus rutilus</name>
    <dbReference type="NCBI Taxonomy" id="2953753"/>
    <lineage>
        <taxon>Archaea</taxon>
        <taxon>Methanobacteriati</taxon>
        <taxon>Methanobacteriota</taxon>
        <taxon>Stenosarchaea group</taxon>
        <taxon>Halobacteria</taxon>
        <taxon>Halobacteriales</taxon>
        <taxon>Natrialbaceae</taxon>
        <taxon>Natronosalvus</taxon>
    </lineage>
</organism>
<dbReference type="KEGG" id="sawl:NGM29_04740"/>
<name>A0A9E7NBV8_9EURY</name>
<keyword evidence="1" id="KW-0472">Membrane</keyword>
<dbReference type="GO" id="GO:0080120">
    <property type="term" value="P:CAAX-box protein maturation"/>
    <property type="evidence" value="ECO:0007669"/>
    <property type="project" value="UniProtKB-ARBA"/>
</dbReference>
<dbReference type="GO" id="GO:0008237">
    <property type="term" value="F:metallopeptidase activity"/>
    <property type="evidence" value="ECO:0007669"/>
    <property type="project" value="UniProtKB-KW"/>
</dbReference>
<evidence type="ECO:0000313" key="4">
    <source>
        <dbReference type="Proteomes" id="UP001056855"/>
    </source>
</evidence>
<feature type="transmembrane region" description="Helical" evidence="1">
    <location>
        <begin position="56"/>
        <end position="75"/>
    </location>
</feature>
<dbReference type="InterPro" id="IPR003675">
    <property type="entry name" value="Rce1/LyrA-like_dom"/>
</dbReference>
<protein>
    <submittedName>
        <fullName evidence="3">CPBP family intramembrane metalloprotease</fullName>
    </submittedName>
</protein>
<keyword evidence="4" id="KW-1185">Reference proteome</keyword>
<feature type="transmembrane region" description="Helical" evidence="1">
    <location>
        <begin position="197"/>
        <end position="218"/>
    </location>
</feature>
<proteinExistence type="predicted"/>
<keyword evidence="3" id="KW-0482">Metalloprotease</keyword>
<dbReference type="Proteomes" id="UP001056855">
    <property type="component" value="Chromosome"/>
</dbReference>
<sequence>MDTLDRTSGYTRSLVVAALLTVAGILTAELMTLPAFLADPSLLESPTETSYEVRTLFFVLNFTGFVVAGAAYLWWTDRGWSFVDLSIPDRRGWIVGGIGVVASIAFVIIAGVILTTFGIESTSNSVLNFIGTDSTMVLIMIVIVFLFNAPAEEFLFRGVIQKRLYEAFTKRQAVVVTSVIFGLVHLPVYAIGDQLSFGVFASLLVVTGGAIIFGYLYAITDNLFVPIAAHAGFNAFQFGQLYIVLEYGSDEMIEEVTSIASVALEVLQTLL</sequence>
<dbReference type="GeneID" id="73289328"/>
<feature type="transmembrane region" description="Helical" evidence="1">
    <location>
        <begin position="129"/>
        <end position="151"/>
    </location>
</feature>
<accession>A0A9E7NBV8</accession>
<evidence type="ECO:0000256" key="1">
    <source>
        <dbReference type="SAM" id="Phobius"/>
    </source>
</evidence>
<evidence type="ECO:0000259" key="2">
    <source>
        <dbReference type="Pfam" id="PF02517"/>
    </source>
</evidence>
<feature type="transmembrane region" description="Helical" evidence="1">
    <location>
        <begin position="172"/>
        <end position="191"/>
    </location>
</feature>
<keyword evidence="3" id="KW-0378">Hydrolase</keyword>
<gene>
    <name evidence="3" type="ORF">NGM29_04740</name>
</gene>
<evidence type="ECO:0000313" key="3">
    <source>
        <dbReference type="EMBL" id="UTF54586.1"/>
    </source>
</evidence>
<dbReference type="PANTHER" id="PTHR36435">
    <property type="entry name" value="SLR1288 PROTEIN"/>
    <property type="match status" value="1"/>
</dbReference>
<feature type="domain" description="CAAX prenyl protease 2/Lysostaphin resistance protein A-like" evidence="2">
    <location>
        <begin position="137"/>
        <end position="236"/>
    </location>
</feature>
<feature type="transmembrane region" description="Helical" evidence="1">
    <location>
        <begin position="12"/>
        <end position="36"/>
    </location>
</feature>
<dbReference type="AlphaFoldDB" id="A0A9E7NBV8"/>
<dbReference type="InterPro" id="IPR052710">
    <property type="entry name" value="CAAX_protease"/>
</dbReference>
<dbReference type="EMBL" id="CP100355">
    <property type="protein sequence ID" value="UTF54586.1"/>
    <property type="molecule type" value="Genomic_DNA"/>
</dbReference>
<feature type="transmembrane region" description="Helical" evidence="1">
    <location>
        <begin position="95"/>
        <end position="117"/>
    </location>
</feature>
<dbReference type="GO" id="GO:0004175">
    <property type="term" value="F:endopeptidase activity"/>
    <property type="evidence" value="ECO:0007669"/>
    <property type="project" value="UniProtKB-ARBA"/>
</dbReference>